<feature type="compositionally biased region" description="Acidic residues" evidence="1">
    <location>
        <begin position="250"/>
        <end position="262"/>
    </location>
</feature>
<feature type="signal peptide" evidence="2">
    <location>
        <begin position="1"/>
        <end position="36"/>
    </location>
</feature>
<evidence type="ECO:0000313" key="4">
    <source>
        <dbReference type="WBParaSite" id="Gr19_v10_g11307.t1"/>
    </source>
</evidence>
<protein>
    <submittedName>
        <fullName evidence="4">Secreted protein</fullName>
    </submittedName>
</protein>
<feature type="region of interest" description="Disordered" evidence="1">
    <location>
        <begin position="236"/>
        <end position="278"/>
    </location>
</feature>
<name>A0A914GUE6_GLORO</name>
<evidence type="ECO:0000256" key="2">
    <source>
        <dbReference type="SAM" id="SignalP"/>
    </source>
</evidence>
<keyword evidence="3" id="KW-1185">Reference proteome</keyword>
<dbReference type="Proteomes" id="UP000887572">
    <property type="component" value="Unplaced"/>
</dbReference>
<organism evidence="3 4">
    <name type="scientific">Globodera rostochiensis</name>
    <name type="common">Golden nematode worm</name>
    <name type="synonym">Heterodera rostochiensis</name>
    <dbReference type="NCBI Taxonomy" id="31243"/>
    <lineage>
        <taxon>Eukaryota</taxon>
        <taxon>Metazoa</taxon>
        <taxon>Ecdysozoa</taxon>
        <taxon>Nematoda</taxon>
        <taxon>Chromadorea</taxon>
        <taxon>Rhabditida</taxon>
        <taxon>Tylenchina</taxon>
        <taxon>Tylenchomorpha</taxon>
        <taxon>Tylenchoidea</taxon>
        <taxon>Heteroderidae</taxon>
        <taxon>Heteroderinae</taxon>
        <taxon>Globodera</taxon>
    </lineage>
</organism>
<proteinExistence type="predicted"/>
<dbReference type="AlphaFoldDB" id="A0A914GUE6"/>
<accession>A0A914GUE6</accession>
<reference evidence="4" key="1">
    <citation type="submission" date="2022-11" db="UniProtKB">
        <authorList>
            <consortium name="WormBaseParasite"/>
        </authorList>
    </citation>
    <scope>IDENTIFICATION</scope>
</reference>
<keyword evidence="2" id="KW-0732">Signal</keyword>
<dbReference type="WBParaSite" id="Gr19_v10_g11307.t1">
    <property type="protein sequence ID" value="Gr19_v10_g11307.t1"/>
    <property type="gene ID" value="Gr19_v10_g11307"/>
</dbReference>
<sequence>MSTFDDNRMQGIRRRRSSSSVLVQCFILIGHTLLMAQPTQTESRCNYVTLVKCFINILDEWTWTLYELRDNVVTINNEQCDHLRQLDKCIQDDGPESHECSHSEIVAASNTVSDLLTHRKNSGSFLKSYYLLTYACSTEGQQLLNEHRPCLSRERIGEMTISAGTYLSEKFLEHADDEVCTEVNKKLQEYMEAMGGLCDEEASLIMCRSLTGMFKGIHADKLADCEFSCLRKHESAQRDQQPASGGSSGDYEEGEADEEEPGEVSSPGEQAGMQGAAGRRTALAGDALTLAALLASALVLREL</sequence>
<evidence type="ECO:0000313" key="3">
    <source>
        <dbReference type="Proteomes" id="UP000887572"/>
    </source>
</evidence>
<evidence type="ECO:0000256" key="1">
    <source>
        <dbReference type="SAM" id="MobiDB-lite"/>
    </source>
</evidence>
<feature type="chain" id="PRO_5038001288" evidence="2">
    <location>
        <begin position="37"/>
        <end position="303"/>
    </location>
</feature>